<protein>
    <submittedName>
        <fullName evidence="1">Uncharacterized protein</fullName>
    </submittedName>
</protein>
<gene>
    <name evidence="1" type="ORF">BDZ94DRAFT_1269559</name>
</gene>
<organism evidence="1 2">
    <name type="scientific">Collybia nuda</name>
    <dbReference type="NCBI Taxonomy" id="64659"/>
    <lineage>
        <taxon>Eukaryota</taxon>
        <taxon>Fungi</taxon>
        <taxon>Dikarya</taxon>
        <taxon>Basidiomycota</taxon>
        <taxon>Agaricomycotina</taxon>
        <taxon>Agaricomycetes</taxon>
        <taxon>Agaricomycetidae</taxon>
        <taxon>Agaricales</taxon>
        <taxon>Tricholomatineae</taxon>
        <taxon>Clitocybaceae</taxon>
        <taxon>Collybia</taxon>
    </lineage>
</organism>
<evidence type="ECO:0000313" key="2">
    <source>
        <dbReference type="Proteomes" id="UP000807353"/>
    </source>
</evidence>
<dbReference type="Proteomes" id="UP000807353">
    <property type="component" value="Unassembled WGS sequence"/>
</dbReference>
<evidence type="ECO:0000313" key="1">
    <source>
        <dbReference type="EMBL" id="KAF9458870.1"/>
    </source>
</evidence>
<name>A0A9P5Y089_9AGAR</name>
<sequence>MVGHKLYSFEIMLSYPKYYLHFLCSPQAKASGVWLGLSKTQARPQALLKPSQARPCWGLGRAWLVGPQGLRPGPHITCYAITLVVRLNI</sequence>
<dbReference type="EMBL" id="MU150328">
    <property type="protein sequence ID" value="KAF9458870.1"/>
    <property type="molecule type" value="Genomic_DNA"/>
</dbReference>
<accession>A0A9P5Y089</accession>
<comment type="caution">
    <text evidence="1">The sequence shown here is derived from an EMBL/GenBank/DDBJ whole genome shotgun (WGS) entry which is preliminary data.</text>
</comment>
<proteinExistence type="predicted"/>
<reference evidence="1" key="1">
    <citation type="submission" date="2020-11" db="EMBL/GenBank/DDBJ databases">
        <authorList>
            <consortium name="DOE Joint Genome Institute"/>
            <person name="Ahrendt S."/>
            <person name="Riley R."/>
            <person name="Andreopoulos W."/>
            <person name="Labutti K."/>
            <person name="Pangilinan J."/>
            <person name="Ruiz-Duenas F.J."/>
            <person name="Barrasa J.M."/>
            <person name="Sanchez-Garcia M."/>
            <person name="Camarero S."/>
            <person name="Miyauchi S."/>
            <person name="Serrano A."/>
            <person name="Linde D."/>
            <person name="Babiker R."/>
            <person name="Drula E."/>
            <person name="Ayuso-Fernandez I."/>
            <person name="Pacheco R."/>
            <person name="Padilla G."/>
            <person name="Ferreira P."/>
            <person name="Barriuso J."/>
            <person name="Kellner H."/>
            <person name="Castanera R."/>
            <person name="Alfaro M."/>
            <person name="Ramirez L."/>
            <person name="Pisabarro A.G."/>
            <person name="Kuo A."/>
            <person name="Tritt A."/>
            <person name="Lipzen A."/>
            <person name="He G."/>
            <person name="Yan M."/>
            <person name="Ng V."/>
            <person name="Cullen D."/>
            <person name="Martin F."/>
            <person name="Rosso M.-N."/>
            <person name="Henrissat B."/>
            <person name="Hibbett D."/>
            <person name="Martinez A.T."/>
            <person name="Grigoriev I.V."/>
        </authorList>
    </citation>
    <scope>NUCLEOTIDE SEQUENCE</scope>
    <source>
        <strain evidence="1">CBS 247.69</strain>
    </source>
</reference>
<keyword evidence="2" id="KW-1185">Reference proteome</keyword>
<dbReference type="AlphaFoldDB" id="A0A9P5Y089"/>